<proteinExistence type="predicted"/>
<accession>A0ABX2TIJ9</accession>
<feature type="region of interest" description="Disordered" evidence="1">
    <location>
        <begin position="1"/>
        <end position="24"/>
    </location>
</feature>
<dbReference type="Proteomes" id="UP000584642">
    <property type="component" value="Unassembled WGS sequence"/>
</dbReference>
<sequence>MTPIASPRPRPEPVRLDFPHTEPPVAGKPMEVAPGILWLRLALPYALDHVNLYLFEDAGGWTLFDTGLGDDRTRAAWDELCGTLLNGRPITRLIVSHAHPDHVGMAGWLHERFAPPLLMPRSEYLLSQLLQRQRTPEVEAGEAAHYRACGVGEEDVGHLLKRGLNYLTRTTGLAHSNRRLASGDRLSIGGRDWRVITGGGHSLEQAMLWCEADRIFLSADQVLARISPNVSVYSMEPQADPLGGYLDSLAELGAMVGEDALVLPGHNLPFRGLPRRTAELTEHHALRCERLAVACGEAPRSCAELVPVLFPRHLDPHQLGFAIGEALAHLNHMVSTGTLAVGEGGDGVLRYRTL</sequence>
<feature type="compositionally biased region" description="Basic and acidic residues" evidence="1">
    <location>
        <begin position="9"/>
        <end position="20"/>
    </location>
</feature>
<name>A0ABX2TIJ9_9PROT</name>
<dbReference type="Pfam" id="PF00753">
    <property type="entry name" value="Lactamase_B"/>
    <property type="match status" value="1"/>
</dbReference>
<dbReference type="SMART" id="SM00849">
    <property type="entry name" value="Lactamase_B"/>
    <property type="match status" value="1"/>
</dbReference>
<evidence type="ECO:0000313" key="3">
    <source>
        <dbReference type="EMBL" id="NYZ24061.1"/>
    </source>
</evidence>
<evidence type="ECO:0000313" key="4">
    <source>
        <dbReference type="Proteomes" id="UP000584642"/>
    </source>
</evidence>
<dbReference type="Pfam" id="PF21221">
    <property type="entry name" value="B_lactamase-like_C"/>
    <property type="match status" value="1"/>
</dbReference>
<organism evidence="3 4">
    <name type="scientific">Azospirillum oleiclasticum</name>
    <dbReference type="NCBI Taxonomy" id="2735135"/>
    <lineage>
        <taxon>Bacteria</taxon>
        <taxon>Pseudomonadati</taxon>
        <taxon>Pseudomonadota</taxon>
        <taxon>Alphaproteobacteria</taxon>
        <taxon>Rhodospirillales</taxon>
        <taxon>Azospirillaceae</taxon>
        <taxon>Azospirillum</taxon>
    </lineage>
</organism>
<evidence type="ECO:0000259" key="2">
    <source>
        <dbReference type="SMART" id="SM00849"/>
    </source>
</evidence>
<dbReference type="Gene3D" id="3.60.15.10">
    <property type="entry name" value="Ribonuclease Z/Hydroxyacylglutathione hydrolase-like"/>
    <property type="match status" value="1"/>
</dbReference>
<feature type="domain" description="Metallo-beta-lactamase" evidence="2">
    <location>
        <begin position="49"/>
        <end position="266"/>
    </location>
</feature>
<dbReference type="InterPro" id="IPR036388">
    <property type="entry name" value="WH-like_DNA-bd_sf"/>
</dbReference>
<dbReference type="InterPro" id="IPR050662">
    <property type="entry name" value="Sec-metab_biosynth-thioest"/>
</dbReference>
<dbReference type="PANTHER" id="PTHR23131:SF4">
    <property type="entry name" value="METALLO-BETA-LACTAMASE SUPERFAMILY POTEIN"/>
    <property type="match status" value="1"/>
</dbReference>
<dbReference type="SUPFAM" id="SSF56281">
    <property type="entry name" value="Metallo-hydrolase/oxidoreductase"/>
    <property type="match status" value="1"/>
</dbReference>
<gene>
    <name evidence="3" type="ORF">HND93_30530</name>
</gene>
<evidence type="ECO:0000256" key="1">
    <source>
        <dbReference type="SAM" id="MobiDB-lite"/>
    </source>
</evidence>
<dbReference type="PANTHER" id="PTHR23131">
    <property type="entry name" value="ENDORIBONUCLEASE LACTB2"/>
    <property type="match status" value="1"/>
</dbReference>
<dbReference type="InterPro" id="IPR048933">
    <property type="entry name" value="B_lactamase-like_C"/>
</dbReference>
<reference evidence="3 4" key="1">
    <citation type="submission" date="2020-05" db="EMBL/GenBank/DDBJ databases">
        <title>Azospirillum oleiclasticum sp. nov, a nitrogen-fixing and heavy crude oil-emulsifying bacterium isolated from the crude oil of Yumen Oilfield.</title>
        <authorList>
            <person name="Wu D."/>
            <person name="Cai M."/>
            <person name="Zhang X."/>
        </authorList>
    </citation>
    <scope>NUCLEOTIDE SEQUENCE [LARGE SCALE GENOMIC DNA]</scope>
    <source>
        <strain evidence="3 4">ROY-1-1-2</strain>
    </source>
</reference>
<dbReference type="EMBL" id="JABFDB010000034">
    <property type="protein sequence ID" value="NYZ24061.1"/>
    <property type="molecule type" value="Genomic_DNA"/>
</dbReference>
<dbReference type="RefSeq" id="WP_180285837.1">
    <property type="nucleotide sequence ID" value="NZ_JABFDB010000034.1"/>
</dbReference>
<dbReference type="InterPro" id="IPR036866">
    <property type="entry name" value="RibonucZ/Hydroxyglut_hydro"/>
</dbReference>
<comment type="caution">
    <text evidence="3">The sequence shown here is derived from an EMBL/GenBank/DDBJ whole genome shotgun (WGS) entry which is preliminary data.</text>
</comment>
<dbReference type="Gene3D" id="1.10.10.10">
    <property type="entry name" value="Winged helix-like DNA-binding domain superfamily/Winged helix DNA-binding domain"/>
    <property type="match status" value="1"/>
</dbReference>
<keyword evidence="4" id="KW-1185">Reference proteome</keyword>
<dbReference type="InterPro" id="IPR001279">
    <property type="entry name" value="Metallo-B-lactamas"/>
</dbReference>
<protein>
    <submittedName>
        <fullName evidence="3">MBL fold metallo-hydrolase</fullName>
    </submittedName>
</protein>